<evidence type="ECO:0000313" key="5">
    <source>
        <dbReference type="EMBL" id="GGL60365.1"/>
    </source>
</evidence>
<accession>A0A917W3M8</accession>
<keyword evidence="1" id="KW-0479">Metal-binding</keyword>
<evidence type="ECO:0000313" key="6">
    <source>
        <dbReference type="Proteomes" id="UP000613840"/>
    </source>
</evidence>
<dbReference type="PANTHER" id="PTHR28082">
    <property type="entry name" value="ZINC FINGER PROTEIN"/>
    <property type="match status" value="1"/>
</dbReference>
<dbReference type="InterPro" id="IPR016694">
    <property type="entry name" value="UCP017292"/>
</dbReference>
<dbReference type="PANTHER" id="PTHR28082:SF1">
    <property type="entry name" value="HELPER OF TIM PROTEIN 13"/>
    <property type="match status" value="1"/>
</dbReference>
<dbReference type="Pfam" id="PF05495">
    <property type="entry name" value="zf-CHY"/>
    <property type="match status" value="1"/>
</dbReference>
<dbReference type="PROSITE" id="PS51266">
    <property type="entry name" value="ZF_CHY"/>
    <property type="match status" value="1"/>
</dbReference>
<keyword evidence="6" id="KW-1185">Reference proteome</keyword>
<dbReference type="PIRSF" id="PIRSF017292">
    <property type="entry name" value="UCP017292_Znf_CHY"/>
    <property type="match status" value="1"/>
</dbReference>
<dbReference type="GO" id="GO:0008270">
    <property type="term" value="F:zinc ion binding"/>
    <property type="evidence" value="ECO:0007669"/>
    <property type="project" value="UniProtKB-KW"/>
</dbReference>
<feature type="domain" description="CHY-type" evidence="4">
    <location>
        <begin position="10"/>
        <end position="90"/>
    </location>
</feature>
<gene>
    <name evidence="5" type="ORF">GCM10011575_18610</name>
</gene>
<keyword evidence="2" id="KW-0863">Zinc-finger</keyword>
<dbReference type="GO" id="GO:0045041">
    <property type="term" value="P:protein import into mitochondrial intermembrane space"/>
    <property type="evidence" value="ECO:0007669"/>
    <property type="project" value="TreeGrafter"/>
</dbReference>
<keyword evidence="3" id="KW-0862">Zinc</keyword>
<dbReference type="InterPro" id="IPR037274">
    <property type="entry name" value="Znf_CHY_sf"/>
</dbReference>
<reference evidence="5" key="1">
    <citation type="journal article" date="2014" name="Int. J. Syst. Evol. Microbiol.">
        <title>Complete genome sequence of Corynebacterium casei LMG S-19264T (=DSM 44701T), isolated from a smear-ripened cheese.</title>
        <authorList>
            <consortium name="US DOE Joint Genome Institute (JGI-PGF)"/>
            <person name="Walter F."/>
            <person name="Albersmeier A."/>
            <person name="Kalinowski J."/>
            <person name="Ruckert C."/>
        </authorList>
    </citation>
    <scope>NUCLEOTIDE SEQUENCE</scope>
    <source>
        <strain evidence="5">CGMCC 4.7306</strain>
    </source>
</reference>
<comment type="caution">
    <text evidence="5">The sequence shown here is derived from an EMBL/GenBank/DDBJ whole genome shotgun (WGS) entry which is preliminary data.</text>
</comment>
<dbReference type="InterPro" id="IPR052604">
    <property type="entry name" value="Mito_Tim_assembly_helper"/>
</dbReference>
<protein>
    <recommendedName>
        <fullName evidence="4">CHY-type domain-containing protein</fullName>
    </recommendedName>
</protein>
<evidence type="ECO:0000256" key="3">
    <source>
        <dbReference type="ARBA" id="ARBA00022833"/>
    </source>
</evidence>
<sequence length="123" mass="13482">MSRPTVRGAVIDDQTRCRHWHGPYDVVAIKFACCGDFYPCISCHAEATEHPVRRWPISQRADPAVLCGVCGHLLTIDDYLVATSCPACSAAFNPRCSLHHHLYFELAGETGSAAPDPNAKVEM</sequence>
<dbReference type="SUPFAM" id="SSF161219">
    <property type="entry name" value="CHY zinc finger-like"/>
    <property type="match status" value="1"/>
</dbReference>
<dbReference type="EMBL" id="BMMZ01000004">
    <property type="protein sequence ID" value="GGL60365.1"/>
    <property type="molecule type" value="Genomic_DNA"/>
</dbReference>
<organism evidence="5 6">
    <name type="scientific">Microlunatus endophyticus</name>
    <dbReference type="NCBI Taxonomy" id="1716077"/>
    <lineage>
        <taxon>Bacteria</taxon>
        <taxon>Bacillati</taxon>
        <taxon>Actinomycetota</taxon>
        <taxon>Actinomycetes</taxon>
        <taxon>Propionibacteriales</taxon>
        <taxon>Propionibacteriaceae</taxon>
        <taxon>Microlunatus</taxon>
    </lineage>
</organism>
<proteinExistence type="predicted"/>
<evidence type="ECO:0000256" key="2">
    <source>
        <dbReference type="ARBA" id="ARBA00022771"/>
    </source>
</evidence>
<reference evidence="5" key="2">
    <citation type="submission" date="2020-09" db="EMBL/GenBank/DDBJ databases">
        <authorList>
            <person name="Sun Q."/>
            <person name="Zhou Y."/>
        </authorList>
    </citation>
    <scope>NUCLEOTIDE SEQUENCE</scope>
    <source>
        <strain evidence="5">CGMCC 4.7306</strain>
    </source>
</reference>
<dbReference type="Proteomes" id="UP000613840">
    <property type="component" value="Unassembled WGS sequence"/>
</dbReference>
<evidence type="ECO:0000256" key="1">
    <source>
        <dbReference type="ARBA" id="ARBA00022723"/>
    </source>
</evidence>
<dbReference type="RefSeq" id="WP_188894935.1">
    <property type="nucleotide sequence ID" value="NZ_BMMZ01000004.1"/>
</dbReference>
<dbReference type="AlphaFoldDB" id="A0A917W3M8"/>
<evidence type="ECO:0000259" key="4">
    <source>
        <dbReference type="PROSITE" id="PS51266"/>
    </source>
</evidence>
<name>A0A917W3M8_9ACTN</name>
<dbReference type="InterPro" id="IPR008913">
    <property type="entry name" value="Znf_CHY"/>
</dbReference>